<dbReference type="InterPro" id="IPR000417">
    <property type="entry name" value="Hyethyz_kinase"/>
</dbReference>
<dbReference type="EC" id="2.7.1.50" evidence="11"/>
<evidence type="ECO:0000256" key="2">
    <source>
        <dbReference type="ARBA" id="ARBA00001946"/>
    </source>
</evidence>
<gene>
    <name evidence="11 12" type="primary">thiM</name>
    <name evidence="12" type="ORF">I2F25_03490</name>
</gene>
<keyword evidence="5 11" id="KW-0479">Metal-binding</keyword>
<dbReference type="PRINTS" id="PR01099">
    <property type="entry name" value="HYETHTZKNASE"/>
</dbReference>
<reference evidence="12 13" key="1">
    <citation type="submission" date="2019-08" db="EMBL/GenBank/DDBJ databases">
        <title>Five species of Acinetobacter isolated from floral nectar and animal pollinators.</title>
        <authorList>
            <person name="Hendry T.A."/>
        </authorList>
    </citation>
    <scope>NUCLEOTIDE SEQUENCE [LARGE SCALE GENOMIC DNA]</scope>
    <source>
        <strain evidence="12 13">MD18.27</strain>
    </source>
</reference>
<keyword evidence="8 11" id="KW-0067">ATP-binding</keyword>
<evidence type="ECO:0000313" key="12">
    <source>
        <dbReference type="EMBL" id="MEB5476120.1"/>
    </source>
</evidence>
<comment type="catalytic activity">
    <reaction evidence="1 11">
        <text>5-(2-hydroxyethyl)-4-methylthiazole + ATP = 4-methyl-5-(2-phosphooxyethyl)-thiazole + ADP + H(+)</text>
        <dbReference type="Rhea" id="RHEA:24212"/>
        <dbReference type="ChEBI" id="CHEBI:15378"/>
        <dbReference type="ChEBI" id="CHEBI:17957"/>
        <dbReference type="ChEBI" id="CHEBI:30616"/>
        <dbReference type="ChEBI" id="CHEBI:58296"/>
        <dbReference type="ChEBI" id="CHEBI:456216"/>
        <dbReference type="EC" id="2.7.1.50"/>
    </reaction>
</comment>
<keyword evidence="4 11" id="KW-0808">Transferase</keyword>
<feature type="binding site" evidence="11">
    <location>
        <position position="126"/>
    </location>
    <ligand>
        <name>ATP</name>
        <dbReference type="ChEBI" id="CHEBI:30616"/>
    </ligand>
</feature>
<evidence type="ECO:0000256" key="11">
    <source>
        <dbReference type="HAMAP-Rule" id="MF_00228"/>
    </source>
</evidence>
<dbReference type="Pfam" id="PF02110">
    <property type="entry name" value="HK"/>
    <property type="match status" value="1"/>
</dbReference>
<feature type="binding site" evidence="11">
    <location>
        <position position="50"/>
    </location>
    <ligand>
        <name>substrate</name>
    </ligand>
</feature>
<organism evidence="12 13">
    <name type="scientific">Acinetobacter pollinis</name>
    <dbReference type="NCBI Taxonomy" id="2605270"/>
    <lineage>
        <taxon>Bacteria</taxon>
        <taxon>Pseudomonadati</taxon>
        <taxon>Pseudomonadota</taxon>
        <taxon>Gammaproteobacteria</taxon>
        <taxon>Moraxellales</taxon>
        <taxon>Moraxellaceae</taxon>
        <taxon>Acinetobacter</taxon>
    </lineage>
</organism>
<evidence type="ECO:0000256" key="10">
    <source>
        <dbReference type="ARBA" id="ARBA00022977"/>
    </source>
</evidence>
<comment type="cofactor">
    <cofactor evidence="2 11">
        <name>Mg(2+)</name>
        <dbReference type="ChEBI" id="CHEBI:18420"/>
    </cofactor>
</comment>
<dbReference type="EMBL" id="VTDN01000002">
    <property type="protein sequence ID" value="MEB5476120.1"/>
    <property type="molecule type" value="Genomic_DNA"/>
</dbReference>
<comment type="similarity">
    <text evidence="11">Belongs to the Thz kinase family.</text>
</comment>
<evidence type="ECO:0000256" key="4">
    <source>
        <dbReference type="ARBA" id="ARBA00022679"/>
    </source>
</evidence>
<keyword evidence="10 11" id="KW-0784">Thiamine biosynthesis</keyword>
<dbReference type="Proteomes" id="UP001339883">
    <property type="component" value="Unassembled WGS sequence"/>
</dbReference>
<proteinExistence type="inferred from homology"/>
<protein>
    <recommendedName>
        <fullName evidence="11">Hydroxyethylthiazole kinase</fullName>
        <ecNumber evidence="11">2.7.1.50</ecNumber>
    </recommendedName>
    <alternativeName>
        <fullName evidence="11">4-methyl-5-beta-hydroxyethylthiazole kinase</fullName>
        <shortName evidence="11">TH kinase</shortName>
        <shortName evidence="11">Thz kinase</shortName>
    </alternativeName>
</protein>
<dbReference type="GO" id="GO:0004417">
    <property type="term" value="F:hydroxyethylthiazole kinase activity"/>
    <property type="evidence" value="ECO:0007669"/>
    <property type="project" value="UniProtKB-EC"/>
</dbReference>
<keyword evidence="13" id="KW-1185">Reference proteome</keyword>
<dbReference type="PIRSF" id="PIRSF000513">
    <property type="entry name" value="Thz_kinase"/>
    <property type="match status" value="1"/>
</dbReference>
<evidence type="ECO:0000256" key="8">
    <source>
        <dbReference type="ARBA" id="ARBA00022840"/>
    </source>
</evidence>
<comment type="function">
    <text evidence="11">Catalyzes the phosphorylation of the hydroxyl group of 4-methyl-5-beta-hydroxyethylthiazole (THZ).</text>
</comment>
<evidence type="ECO:0000256" key="6">
    <source>
        <dbReference type="ARBA" id="ARBA00022741"/>
    </source>
</evidence>
<keyword evidence="9 11" id="KW-0460">Magnesium</keyword>
<keyword evidence="7 11" id="KW-0418">Kinase</keyword>
<dbReference type="Gene3D" id="3.40.1190.20">
    <property type="match status" value="1"/>
</dbReference>
<evidence type="ECO:0000256" key="7">
    <source>
        <dbReference type="ARBA" id="ARBA00022777"/>
    </source>
</evidence>
<comment type="pathway">
    <text evidence="3 11">Cofactor biosynthesis; thiamine diphosphate biosynthesis; 4-methyl-5-(2-phosphoethyl)-thiazole from 5-(2-hydroxyethyl)-4-methylthiazole: step 1/1.</text>
</comment>
<keyword evidence="6 11" id="KW-0547">Nucleotide-binding</keyword>
<evidence type="ECO:0000256" key="5">
    <source>
        <dbReference type="ARBA" id="ARBA00022723"/>
    </source>
</evidence>
<evidence type="ECO:0000256" key="3">
    <source>
        <dbReference type="ARBA" id="ARBA00004868"/>
    </source>
</evidence>
<dbReference type="CDD" id="cd01170">
    <property type="entry name" value="THZ_kinase"/>
    <property type="match status" value="1"/>
</dbReference>
<dbReference type="InterPro" id="IPR029056">
    <property type="entry name" value="Ribokinase-like"/>
</dbReference>
<accession>A0ABU6DQJ5</accession>
<dbReference type="RefSeq" id="WP_195770800.1">
    <property type="nucleotide sequence ID" value="NZ_VTDN01000002.1"/>
</dbReference>
<evidence type="ECO:0000256" key="1">
    <source>
        <dbReference type="ARBA" id="ARBA00001771"/>
    </source>
</evidence>
<comment type="caution">
    <text evidence="12">The sequence shown here is derived from an EMBL/GenBank/DDBJ whole genome shotgun (WGS) entry which is preliminary data.</text>
</comment>
<dbReference type="HAMAP" id="MF_00228">
    <property type="entry name" value="Thz_kinase"/>
    <property type="match status" value="1"/>
</dbReference>
<dbReference type="SUPFAM" id="SSF53613">
    <property type="entry name" value="Ribokinase-like"/>
    <property type="match status" value="1"/>
</dbReference>
<evidence type="ECO:0000313" key="13">
    <source>
        <dbReference type="Proteomes" id="UP001339883"/>
    </source>
</evidence>
<feature type="binding site" evidence="11">
    <location>
        <position position="200"/>
    </location>
    <ligand>
        <name>substrate</name>
    </ligand>
</feature>
<dbReference type="NCBIfam" id="NF006830">
    <property type="entry name" value="PRK09355.1"/>
    <property type="match status" value="1"/>
</dbReference>
<evidence type="ECO:0000256" key="9">
    <source>
        <dbReference type="ARBA" id="ARBA00022842"/>
    </source>
</evidence>
<sequence length="271" mass="29085">MMQVNTLIDQVIFAWQQLQQKSPLVQCITNKVASNYSANVLLACGASPAMIDNPYEAESFTRITNALNINLGTPSSEQMQAMKISAATAHQKNIPWVLDPVGYSPILKWRSDMVDTLLTFLPSVIRGNASEILTLAGESIPSKGVDSTLDSKDVYPKATALLKYSPCIAISGASDFILSQETDQVIEIKGGSALQPKITATGCALGALIAAYCAVAPIHIATIAAHVHFAIAGKLAYESAPTLGQFNVAFIDELFTLNAEKIKQHIDIQIH</sequence>
<feature type="binding site" evidence="11">
    <location>
        <position position="171"/>
    </location>
    <ligand>
        <name>ATP</name>
        <dbReference type="ChEBI" id="CHEBI:30616"/>
    </ligand>
</feature>
<name>A0ABU6DQJ5_9GAMM</name>